<name>A0A0D3JPD7_EMIH1</name>
<sequence>MANPFTAEQALLSSLAAERISARKEAAAAAPPRPAGAGLRFRAIPPLSERQLATGEVASLPGYGRHALAVSSTGHAGIKEMQLARKARHEAELEAYHRRRTGVEVDLEARTGKAGRNYRKLVALADEELELSFDELGDAFLLDMELNEVRDAWRQIDEQGSRRSGWTAQLKADLDGIEGERRSICAAELARLLDALLGIAHLLPNDLERLVEELTHETNLLILSNRDVHATLVARLEQREVKQQRERRERWEQRLLAWRQLRHAHAVACYQQALHAPHVVSPPERAEALADLSAAQRAAQARREALLEGLAALEPPDLDERAAVAVAAQLSAVSEEEAQAEEARVEQLMAADAELEGTLREGLEFLRGRLLHFGAASDEAVEAQIAATVEPLLARRRSEALRFVAATQRALQRRRRRVHERALALAATVGRVGRVFDDHAAEITELYSSLRCDIATCRREHEQRDRSSEEALDESLLALRRAADKEECSLHAAAATETLSAIAEGYRVLHAETLDVVARHPSAVGSALSKLHARLCDSLRLKACAEGSNEEDLEAFFGLRFPDRLVAAELLEQEERGIAALERPAAVEGRHLLVRTEGGVTYEMLETTLAAAGIEAASSAPEGRAAVVLADGSAGDVPPDLERRLLLGLAGRCLSYQEVHATSMAERAGDEERELVAQMTLELDERLMAHQPRLGRVETDIFAARNDELLAHRERFMRHAKALRARRAAAWRAIDSGLASWSGLEAAHLERMRALRAALYDERSTHAPTLHRLEREAESAQEGYLQGVDARRGGLLQSIDAVVAAHRESNAEFEATWRSFHEGGNFNADERSRFRSRLEEQAALAEDEAAKQRSRVETAHEERVAAAAAAMETFAEARALNLEDAIRALGELLVREAAGGDEPRVSAAAAAAEAALGGCA</sequence>
<keyword evidence="1" id="KW-0175">Coiled coil</keyword>
<keyword evidence="4" id="KW-1185">Reference proteome</keyword>
<dbReference type="AlphaFoldDB" id="A0A0D3JPD7"/>
<feature type="coiled-coil region" evidence="1">
    <location>
        <begin position="835"/>
        <end position="862"/>
    </location>
</feature>
<dbReference type="HOGENOM" id="CLU_316995_0_0_1"/>
<reference evidence="3" key="2">
    <citation type="submission" date="2024-10" db="UniProtKB">
        <authorList>
            <consortium name="EnsemblProtists"/>
        </authorList>
    </citation>
    <scope>IDENTIFICATION</scope>
</reference>
<dbReference type="InterPro" id="IPR028089">
    <property type="entry name" value="DUF4455"/>
</dbReference>
<dbReference type="GeneID" id="17270917"/>
<evidence type="ECO:0000259" key="2">
    <source>
        <dbReference type="Pfam" id="PF14643"/>
    </source>
</evidence>
<dbReference type="RefSeq" id="XP_005777801.1">
    <property type="nucleotide sequence ID" value="XM_005777744.1"/>
</dbReference>
<organism evidence="3 4">
    <name type="scientific">Emiliania huxleyi (strain CCMP1516)</name>
    <dbReference type="NCBI Taxonomy" id="280463"/>
    <lineage>
        <taxon>Eukaryota</taxon>
        <taxon>Haptista</taxon>
        <taxon>Haptophyta</taxon>
        <taxon>Prymnesiophyceae</taxon>
        <taxon>Isochrysidales</taxon>
        <taxon>Noelaerhabdaceae</taxon>
        <taxon>Emiliania</taxon>
    </lineage>
</organism>
<feature type="domain" description="DUF4455" evidence="2">
    <location>
        <begin position="85"/>
        <end position="544"/>
    </location>
</feature>
<proteinExistence type="predicted"/>
<dbReference type="PANTHER" id="PTHR21444:SF14">
    <property type="entry name" value="COILED-COIL DOMAIN-CONTAINING PROTEIN 180"/>
    <property type="match status" value="1"/>
</dbReference>
<evidence type="ECO:0000313" key="4">
    <source>
        <dbReference type="Proteomes" id="UP000013827"/>
    </source>
</evidence>
<dbReference type="KEGG" id="ehx:EMIHUDRAFT_237803"/>
<reference evidence="4" key="1">
    <citation type="journal article" date="2013" name="Nature">
        <title>Pan genome of the phytoplankton Emiliania underpins its global distribution.</title>
        <authorList>
            <person name="Read B.A."/>
            <person name="Kegel J."/>
            <person name="Klute M.J."/>
            <person name="Kuo A."/>
            <person name="Lefebvre S.C."/>
            <person name="Maumus F."/>
            <person name="Mayer C."/>
            <person name="Miller J."/>
            <person name="Monier A."/>
            <person name="Salamov A."/>
            <person name="Young J."/>
            <person name="Aguilar M."/>
            <person name="Claverie J.M."/>
            <person name="Frickenhaus S."/>
            <person name="Gonzalez K."/>
            <person name="Herman E.K."/>
            <person name="Lin Y.C."/>
            <person name="Napier J."/>
            <person name="Ogata H."/>
            <person name="Sarno A.F."/>
            <person name="Shmutz J."/>
            <person name="Schroeder D."/>
            <person name="de Vargas C."/>
            <person name="Verret F."/>
            <person name="von Dassow P."/>
            <person name="Valentin K."/>
            <person name="Van de Peer Y."/>
            <person name="Wheeler G."/>
            <person name="Dacks J.B."/>
            <person name="Delwiche C.F."/>
            <person name="Dyhrman S.T."/>
            <person name="Glockner G."/>
            <person name="John U."/>
            <person name="Richards T."/>
            <person name="Worden A.Z."/>
            <person name="Zhang X."/>
            <person name="Grigoriev I.V."/>
            <person name="Allen A.E."/>
            <person name="Bidle K."/>
            <person name="Borodovsky M."/>
            <person name="Bowler C."/>
            <person name="Brownlee C."/>
            <person name="Cock J.M."/>
            <person name="Elias M."/>
            <person name="Gladyshev V.N."/>
            <person name="Groth M."/>
            <person name="Guda C."/>
            <person name="Hadaegh A."/>
            <person name="Iglesias-Rodriguez M.D."/>
            <person name="Jenkins J."/>
            <person name="Jones B.M."/>
            <person name="Lawson T."/>
            <person name="Leese F."/>
            <person name="Lindquist E."/>
            <person name="Lobanov A."/>
            <person name="Lomsadze A."/>
            <person name="Malik S.B."/>
            <person name="Marsh M.E."/>
            <person name="Mackinder L."/>
            <person name="Mock T."/>
            <person name="Mueller-Roeber B."/>
            <person name="Pagarete A."/>
            <person name="Parker M."/>
            <person name="Probert I."/>
            <person name="Quesneville H."/>
            <person name="Raines C."/>
            <person name="Rensing S.A."/>
            <person name="Riano-Pachon D.M."/>
            <person name="Richier S."/>
            <person name="Rokitta S."/>
            <person name="Shiraiwa Y."/>
            <person name="Soanes D.M."/>
            <person name="van der Giezen M."/>
            <person name="Wahlund T.M."/>
            <person name="Williams B."/>
            <person name="Wilson W."/>
            <person name="Wolfe G."/>
            <person name="Wurch L.L."/>
        </authorList>
    </citation>
    <scope>NUCLEOTIDE SEQUENCE</scope>
</reference>
<dbReference type="Proteomes" id="UP000013827">
    <property type="component" value="Unassembled WGS sequence"/>
</dbReference>
<feature type="coiled-coil region" evidence="1">
    <location>
        <begin position="234"/>
        <end position="261"/>
    </location>
</feature>
<dbReference type="PaxDb" id="2903-EOD25372"/>
<dbReference type="eggNOG" id="ENOG502QT47">
    <property type="taxonomic scope" value="Eukaryota"/>
</dbReference>
<accession>A0A0D3JPD7</accession>
<dbReference type="STRING" id="2903.R1CRS9"/>
<dbReference type="Pfam" id="PF14643">
    <property type="entry name" value="DUF4455"/>
    <property type="match status" value="1"/>
</dbReference>
<evidence type="ECO:0000313" key="3">
    <source>
        <dbReference type="EnsemblProtists" id="EOD25372"/>
    </source>
</evidence>
<evidence type="ECO:0000256" key="1">
    <source>
        <dbReference type="SAM" id="Coils"/>
    </source>
</evidence>
<protein>
    <recommendedName>
        <fullName evidence="2">DUF4455 domain-containing protein</fullName>
    </recommendedName>
</protein>
<dbReference type="EnsemblProtists" id="EOD25372">
    <property type="protein sequence ID" value="EOD25372"/>
    <property type="gene ID" value="EMIHUDRAFT_237803"/>
</dbReference>
<dbReference type="PANTHER" id="PTHR21444">
    <property type="entry name" value="COILED-COIL DOMAIN-CONTAINING PROTEIN 180"/>
    <property type="match status" value="1"/>
</dbReference>